<dbReference type="EMBL" id="HBHL01011687">
    <property type="protein sequence ID" value="CAD9718836.1"/>
    <property type="molecule type" value="Transcribed_RNA"/>
</dbReference>
<reference evidence="3" key="1">
    <citation type="submission" date="2021-01" db="EMBL/GenBank/DDBJ databases">
        <authorList>
            <person name="Corre E."/>
            <person name="Pelletier E."/>
            <person name="Niang G."/>
            <person name="Scheremetjew M."/>
            <person name="Finn R."/>
            <person name="Kale V."/>
            <person name="Holt S."/>
            <person name="Cochrane G."/>
            <person name="Meng A."/>
            <person name="Brown T."/>
            <person name="Cohen L."/>
        </authorList>
    </citation>
    <scope>NUCLEOTIDE SEQUENCE</scope>
    <source>
        <strain evidence="3">CCMP1205</strain>
    </source>
</reference>
<proteinExistence type="predicted"/>
<feature type="region of interest" description="Disordered" evidence="1">
    <location>
        <begin position="1"/>
        <end position="21"/>
    </location>
</feature>
<keyword evidence="2" id="KW-0812">Transmembrane</keyword>
<feature type="region of interest" description="Disordered" evidence="1">
    <location>
        <begin position="79"/>
        <end position="107"/>
    </location>
</feature>
<keyword evidence="2" id="KW-1133">Transmembrane helix</keyword>
<organism evidence="3">
    <name type="scientific">Chloropicon primus</name>
    <dbReference type="NCBI Taxonomy" id="1764295"/>
    <lineage>
        <taxon>Eukaryota</taxon>
        <taxon>Viridiplantae</taxon>
        <taxon>Chlorophyta</taxon>
        <taxon>Chloropicophyceae</taxon>
        <taxon>Chloropicales</taxon>
        <taxon>Chloropicaceae</taxon>
        <taxon>Chloropicon</taxon>
    </lineage>
</organism>
<keyword evidence="2" id="KW-0472">Membrane</keyword>
<dbReference type="AlphaFoldDB" id="A0A7S2X1M0"/>
<feature type="transmembrane region" description="Helical" evidence="2">
    <location>
        <begin position="28"/>
        <end position="50"/>
    </location>
</feature>
<gene>
    <name evidence="3" type="ORF">CPRI1469_LOCUS7702</name>
</gene>
<evidence type="ECO:0000313" key="3">
    <source>
        <dbReference type="EMBL" id="CAD9718836.1"/>
    </source>
</evidence>
<name>A0A7S2X1M0_9CHLO</name>
<sequence>MSTAASDQSTIESKGTLSWDSSGLRKGFVINIVFASTAEYVLCSASLSLARQLCTRSPIPAGVIQPYAMWLSVNVGLPTSESSKRSFRGAQRTMRCSRPDAVSPDLD</sequence>
<evidence type="ECO:0000256" key="1">
    <source>
        <dbReference type="SAM" id="MobiDB-lite"/>
    </source>
</evidence>
<evidence type="ECO:0000256" key="2">
    <source>
        <dbReference type="SAM" id="Phobius"/>
    </source>
</evidence>
<protein>
    <submittedName>
        <fullName evidence="3">Uncharacterized protein</fullName>
    </submittedName>
</protein>
<accession>A0A7S2X1M0</accession>